<evidence type="ECO:0000256" key="2">
    <source>
        <dbReference type="ARBA" id="ARBA00010231"/>
    </source>
</evidence>
<evidence type="ECO:0000256" key="3">
    <source>
        <dbReference type="ARBA" id="ARBA00022553"/>
    </source>
</evidence>
<dbReference type="InterPro" id="IPR005845">
    <property type="entry name" value="A-D-PHexomutase_a/b/a-II"/>
</dbReference>
<dbReference type="EMBL" id="JAVDUI010000001">
    <property type="protein sequence ID" value="MDR6891577.1"/>
    <property type="molecule type" value="Genomic_DNA"/>
</dbReference>
<dbReference type="InterPro" id="IPR005846">
    <property type="entry name" value="A-D-PHexomutase_a/b/a-III"/>
</dbReference>
<evidence type="ECO:0000256" key="5">
    <source>
        <dbReference type="ARBA" id="ARBA00022842"/>
    </source>
</evidence>
<feature type="domain" description="Alpha-D-phosphohexomutase C-terminal" evidence="8">
    <location>
        <begin position="491"/>
        <end position="539"/>
    </location>
</feature>
<name>A0AAE4C5Z1_9MICC</name>
<dbReference type="GO" id="GO:0004615">
    <property type="term" value="F:phosphomannomutase activity"/>
    <property type="evidence" value="ECO:0007669"/>
    <property type="project" value="UniProtKB-EC"/>
</dbReference>
<evidence type="ECO:0000259" key="10">
    <source>
        <dbReference type="Pfam" id="PF02879"/>
    </source>
</evidence>
<dbReference type="Gene3D" id="3.40.120.10">
    <property type="entry name" value="Alpha-D-Glucose-1,6-Bisphosphate, subunit A, domain 3"/>
    <property type="match status" value="3"/>
</dbReference>
<protein>
    <submittedName>
        <fullName evidence="12">Phosphomannomutase</fullName>
        <ecNumber evidence="12">5.4.2.8</ecNumber>
    </submittedName>
</protein>
<proteinExistence type="inferred from homology"/>
<dbReference type="Pfam" id="PF02880">
    <property type="entry name" value="PGM_PMM_III"/>
    <property type="match status" value="1"/>
</dbReference>
<dbReference type="EC" id="5.4.2.8" evidence="12"/>
<evidence type="ECO:0000256" key="6">
    <source>
        <dbReference type="ARBA" id="ARBA00023235"/>
    </source>
</evidence>
<dbReference type="AlphaFoldDB" id="A0AAE4C5Z1"/>
<dbReference type="RefSeq" id="WP_309849519.1">
    <property type="nucleotide sequence ID" value="NZ_BAAAIU010000022.1"/>
</dbReference>
<dbReference type="PANTHER" id="PTHR45745">
    <property type="entry name" value="PHOSPHOMANNOMUTASE 45A"/>
    <property type="match status" value="1"/>
</dbReference>
<dbReference type="Gene3D" id="3.30.310.50">
    <property type="entry name" value="Alpha-D-phosphohexomutase, C-terminal domain"/>
    <property type="match status" value="1"/>
</dbReference>
<evidence type="ECO:0000256" key="1">
    <source>
        <dbReference type="ARBA" id="ARBA00001946"/>
    </source>
</evidence>
<feature type="domain" description="Alpha-D-phosphohexomutase alpha/beta/alpha" evidence="9">
    <location>
        <begin position="53"/>
        <end position="200"/>
    </location>
</feature>
<dbReference type="Pfam" id="PF00408">
    <property type="entry name" value="PGM_PMM_IV"/>
    <property type="match status" value="1"/>
</dbReference>
<dbReference type="GO" id="GO:0000287">
    <property type="term" value="F:magnesium ion binding"/>
    <property type="evidence" value="ECO:0007669"/>
    <property type="project" value="InterPro"/>
</dbReference>
<dbReference type="InterPro" id="IPR016066">
    <property type="entry name" value="A-D-PHexomutase_CS"/>
</dbReference>
<dbReference type="CDD" id="cd05799">
    <property type="entry name" value="PGM2"/>
    <property type="match status" value="1"/>
</dbReference>
<keyword evidence="13" id="KW-1185">Reference proteome</keyword>
<dbReference type="PROSITE" id="PS00710">
    <property type="entry name" value="PGM_PMM"/>
    <property type="match status" value="1"/>
</dbReference>
<dbReference type="InterPro" id="IPR005843">
    <property type="entry name" value="A-D-PHexomutase_C"/>
</dbReference>
<keyword evidence="4 7" id="KW-0479">Metal-binding</keyword>
<dbReference type="GO" id="GO:0008973">
    <property type="term" value="F:phosphopentomutase activity"/>
    <property type="evidence" value="ECO:0007669"/>
    <property type="project" value="TreeGrafter"/>
</dbReference>
<gene>
    <name evidence="12" type="ORF">J2S35_000517</name>
</gene>
<dbReference type="GO" id="GO:0006166">
    <property type="term" value="P:purine ribonucleoside salvage"/>
    <property type="evidence" value="ECO:0007669"/>
    <property type="project" value="TreeGrafter"/>
</dbReference>
<dbReference type="Pfam" id="PF02879">
    <property type="entry name" value="PGM_PMM_II"/>
    <property type="match status" value="1"/>
</dbReference>
<keyword evidence="6 12" id="KW-0413">Isomerase</keyword>
<comment type="similarity">
    <text evidence="2 7">Belongs to the phosphohexose mutase family.</text>
</comment>
<evidence type="ECO:0000259" key="9">
    <source>
        <dbReference type="Pfam" id="PF02878"/>
    </source>
</evidence>
<dbReference type="Pfam" id="PF02878">
    <property type="entry name" value="PGM_PMM_I"/>
    <property type="match status" value="1"/>
</dbReference>
<dbReference type="InterPro" id="IPR036900">
    <property type="entry name" value="A-D-PHexomutase_C_sf"/>
</dbReference>
<dbReference type="SUPFAM" id="SSF53738">
    <property type="entry name" value="Phosphoglucomutase, first 3 domains"/>
    <property type="match status" value="3"/>
</dbReference>
<comment type="cofactor">
    <cofactor evidence="1">
        <name>Mg(2+)</name>
        <dbReference type="ChEBI" id="CHEBI:18420"/>
    </cofactor>
</comment>
<keyword evidence="5 7" id="KW-0460">Magnesium</keyword>
<dbReference type="Proteomes" id="UP001247307">
    <property type="component" value="Unassembled WGS sequence"/>
</dbReference>
<dbReference type="InterPro" id="IPR016055">
    <property type="entry name" value="A-D-PHexomutase_a/b/a-I/II/III"/>
</dbReference>
<evidence type="ECO:0000256" key="4">
    <source>
        <dbReference type="ARBA" id="ARBA00022723"/>
    </source>
</evidence>
<reference evidence="12" key="1">
    <citation type="submission" date="2023-07" db="EMBL/GenBank/DDBJ databases">
        <title>Sequencing the genomes of 1000 actinobacteria strains.</title>
        <authorList>
            <person name="Klenk H.-P."/>
        </authorList>
    </citation>
    <scope>NUCLEOTIDE SEQUENCE</scope>
    <source>
        <strain evidence="12">DSM 13988</strain>
    </source>
</reference>
<dbReference type="InterPro" id="IPR005844">
    <property type="entry name" value="A-D-PHexomutase_a/b/a-I"/>
</dbReference>
<evidence type="ECO:0000259" key="11">
    <source>
        <dbReference type="Pfam" id="PF02880"/>
    </source>
</evidence>
<dbReference type="PRINTS" id="PR00509">
    <property type="entry name" value="PGMPMM"/>
</dbReference>
<dbReference type="GO" id="GO:0005975">
    <property type="term" value="P:carbohydrate metabolic process"/>
    <property type="evidence" value="ECO:0007669"/>
    <property type="project" value="InterPro"/>
</dbReference>
<evidence type="ECO:0000313" key="12">
    <source>
        <dbReference type="EMBL" id="MDR6891577.1"/>
    </source>
</evidence>
<evidence type="ECO:0000313" key="13">
    <source>
        <dbReference type="Proteomes" id="UP001247307"/>
    </source>
</evidence>
<feature type="domain" description="Alpha-D-phosphohexomutase alpha/beta/alpha" evidence="11">
    <location>
        <begin position="336"/>
        <end position="449"/>
    </location>
</feature>
<feature type="domain" description="Alpha-D-phosphohexomutase alpha/beta/alpha" evidence="10">
    <location>
        <begin position="225"/>
        <end position="322"/>
    </location>
</feature>
<evidence type="ECO:0000259" key="8">
    <source>
        <dbReference type="Pfam" id="PF00408"/>
    </source>
</evidence>
<dbReference type="InterPro" id="IPR005841">
    <property type="entry name" value="Alpha-D-phosphohexomutase_SF"/>
</dbReference>
<organism evidence="12 13">
    <name type="scientific">Falsarthrobacter nasiphocae</name>
    <dbReference type="NCBI Taxonomy" id="189863"/>
    <lineage>
        <taxon>Bacteria</taxon>
        <taxon>Bacillati</taxon>
        <taxon>Actinomycetota</taxon>
        <taxon>Actinomycetes</taxon>
        <taxon>Micrococcales</taxon>
        <taxon>Micrococcaceae</taxon>
        <taxon>Falsarthrobacter</taxon>
    </lineage>
</organism>
<comment type="caution">
    <text evidence="12">The sequence shown here is derived from an EMBL/GenBank/DDBJ whole genome shotgun (WGS) entry which is preliminary data.</text>
</comment>
<dbReference type="PANTHER" id="PTHR45745:SF1">
    <property type="entry name" value="PHOSPHOGLUCOMUTASE 2B-RELATED"/>
    <property type="match status" value="1"/>
</dbReference>
<dbReference type="SUPFAM" id="SSF55957">
    <property type="entry name" value="Phosphoglucomutase, C-terminal domain"/>
    <property type="match status" value="1"/>
</dbReference>
<evidence type="ECO:0000256" key="7">
    <source>
        <dbReference type="RuleBase" id="RU004326"/>
    </source>
</evidence>
<accession>A0AAE4C5Z1</accession>
<keyword evidence="3" id="KW-0597">Phosphoprotein</keyword>
<sequence length="569" mass="58844">MPALTVLDRARAWLSADPDATSAEALAALIKAAQAGEPAALAELESAFAGNLAFGTAGLRAPIGPGTARMNVAVVRQTAAGLGRFLTEQAASGAFEGPARIVIGFDARHRSEDFARESAAVLVAAGHVVVLLPEPLPTPILAYALRESGADAGIMVTASHNPPEDNGYKVYLGGRVVTGPGQGAQIVPPFDAAIAAAIDHSEPANRIPVAESGWEILGDDVRERYLSAALETLGPATGSLRIVTTAMHGVGGRPLVDLLNRAGYAHVTPVAEQHEPDPDFPTVAFPNPEEPGAIDLALKTAEREDADLVIANDPDADRCAVAAVDPELGAWRMLRGDELGAVLGAWALERCDSDDADALVANSIVSSRLLGAMAAARGVRHAATLTGFKWIAREGGLRFGYEEAIGYLVTPELVRDKDGITAGLAIAHVAAALKAEGRTLFDVLDDLAAEFGVHLTNQLSIRVAAISDVAPIMERLRTAGPASLGGSPVAESSDLAAGYAGLPPTDGLLFLTEDGTRVIVRPSGTEPKLKAYIEAVVPVANPAALVEAKAEAARRVEAVRADLAAAFAL</sequence>